<protein>
    <recommendedName>
        <fullName evidence="2">UspA domain-containing protein</fullName>
    </recommendedName>
</protein>
<accession>A0A7Z9BIP8</accession>
<dbReference type="Gene3D" id="3.40.50.620">
    <property type="entry name" value="HUPs"/>
    <property type="match status" value="1"/>
</dbReference>
<dbReference type="Pfam" id="PF00582">
    <property type="entry name" value="Usp"/>
    <property type="match status" value="1"/>
</dbReference>
<dbReference type="OrthoDB" id="516822at2"/>
<dbReference type="PANTHER" id="PTHR46268">
    <property type="entry name" value="STRESS RESPONSE PROTEIN NHAX"/>
    <property type="match status" value="1"/>
</dbReference>
<comment type="caution">
    <text evidence="3">The sequence shown here is derived from an EMBL/GenBank/DDBJ whole genome shotgun (WGS) entry which is preliminary data.</text>
</comment>
<dbReference type="Proteomes" id="UP000182190">
    <property type="component" value="Unassembled WGS sequence"/>
</dbReference>
<evidence type="ECO:0000313" key="3">
    <source>
        <dbReference type="EMBL" id="VXD12355.1"/>
    </source>
</evidence>
<reference evidence="3" key="1">
    <citation type="submission" date="2019-10" db="EMBL/GenBank/DDBJ databases">
        <authorList>
            <consortium name="Genoscope - CEA"/>
            <person name="William W."/>
        </authorList>
    </citation>
    <scope>NUCLEOTIDE SEQUENCE [LARGE SCALE GENOMIC DNA]</scope>
    <source>
        <strain evidence="3">BBR_PRJEB10994</strain>
    </source>
</reference>
<dbReference type="RefSeq" id="WP_083623692.1">
    <property type="nucleotide sequence ID" value="NZ_LR735026.1"/>
</dbReference>
<dbReference type="InterPro" id="IPR014729">
    <property type="entry name" value="Rossmann-like_a/b/a_fold"/>
</dbReference>
<evidence type="ECO:0000256" key="1">
    <source>
        <dbReference type="ARBA" id="ARBA00008791"/>
    </source>
</evidence>
<gene>
    <name evidence="3" type="ORF">PL9631_1060023</name>
</gene>
<name>A0A7Z9BIP8_9CYAN</name>
<dbReference type="PRINTS" id="PR01438">
    <property type="entry name" value="UNVRSLSTRESS"/>
</dbReference>
<dbReference type="PANTHER" id="PTHR46268:SF8">
    <property type="entry name" value="UNIVERSAL STRESS PROTEIN SLL1388"/>
    <property type="match status" value="1"/>
</dbReference>
<evidence type="ECO:0000313" key="4">
    <source>
        <dbReference type="Proteomes" id="UP000182190"/>
    </source>
</evidence>
<proteinExistence type="inferred from homology"/>
<sequence length="155" mass="17614">MSYQRILVAVDQSAQSQIVFEKALELAQKLSAQLMIFNRLTLHEPESYSYASVQVDQIVQHYQLIQEQLEQDLERVRLWLTGLENLAIEAGIKAEWDWKEGKAGRLICQVAKDWNADIIVMGRRGRTAITETILGSVSYHVVHHAPCSVLIVQGK</sequence>
<evidence type="ECO:0000259" key="2">
    <source>
        <dbReference type="Pfam" id="PF00582"/>
    </source>
</evidence>
<dbReference type="CDD" id="cd23659">
    <property type="entry name" value="USP_At3g01520-like"/>
    <property type="match status" value="1"/>
</dbReference>
<dbReference type="EMBL" id="CZCS02000009">
    <property type="protein sequence ID" value="VXD12355.1"/>
    <property type="molecule type" value="Genomic_DNA"/>
</dbReference>
<feature type="domain" description="UspA" evidence="2">
    <location>
        <begin position="3"/>
        <end position="152"/>
    </location>
</feature>
<comment type="similarity">
    <text evidence="1">Belongs to the universal stress protein A family.</text>
</comment>
<dbReference type="InterPro" id="IPR006016">
    <property type="entry name" value="UspA"/>
</dbReference>
<organism evidence="3 4">
    <name type="scientific">Planktothrix paucivesiculata PCC 9631</name>
    <dbReference type="NCBI Taxonomy" id="671071"/>
    <lineage>
        <taxon>Bacteria</taxon>
        <taxon>Bacillati</taxon>
        <taxon>Cyanobacteriota</taxon>
        <taxon>Cyanophyceae</taxon>
        <taxon>Oscillatoriophycideae</taxon>
        <taxon>Oscillatoriales</taxon>
        <taxon>Microcoleaceae</taxon>
        <taxon>Planktothrix</taxon>
    </lineage>
</organism>
<dbReference type="AlphaFoldDB" id="A0A7Z9BIP8"/>
<dbReference type="SUPFAM" id="SSF52402">
    <property type="entry name" value="Adenine nucleotide alpha hydrolases-like"/>
    <property type="match status" value="1"/>
</dbReference>
<dbReference type="InterPro" id="IPR006015">
    <property type="entry name" value="Universal_stress_UspA"/>
</dbReference>
<keyword evidence="4" id="KW-1185">Reference proteome</keyword>